<dbReference type="InterPro" id="IPR004089">
    <property type="entry name" value="MCPsignal_dom"/>
</dbReference>
<proteinExistence type="predicted"/>
<keyword evidence="6" id="KW-1185">Reference proteome</keyword>
<dbReference type="GO" id="GO:0007165">
    <property type="term" value="P:signal transduction"/>
    <property type="evidence" value="ECO:0007669"/>
    <property type="project" value="UniProtKB-KW"/>
</dbReference>
<dbReference type="InterPro" id="IPR009050">
    <property type="entry name" value="Globin-like_sf"/>
</dbReference>
<dbReference type="EMBL" id="JXTH01000043">
    <property type="protein sequence ID" value="KIQ93834.1"/>
    <property type="molecule type" value="Genomic_DNA"/>
</dbReference>
<evidence type="ECO:0000256" key="2">
    <source>
        <dbReference type="PROSITE-ProRule" id="PRU00284"/>
    </source>
</evidence>
<dbReference type="PANTHER" id="PTHR32089">
    <property type="entry name" value="METHYL-ACCEPTING CHEMOTAXIS PROTEIN MCPB"/>
    <property type="match status" value="1"/>
</dbReference>
<gene>
    <name evidence="5" type="ORF">LH47_02100</name>
</gene>
<evidence type="ECO:0000259" key="4">
    <source>
        <dbReference type="PROSITE" id="PS50111"/>
    </source>
</evidence>
<dbReference type="GO" id="GO:0019825">
    <property type="term" value="F:oxygen binding"/>
    <property type="evidence" value="ECO:0007669"/>
    <property type="project" value="InterPro"/>
</dbReference>
<dbReference type="SUPFAM" id="SSF58104">
    <property type="entry name" value="Methyl-accepting chemotaxis protein (MCP) signaling domain"/>
    <property type="match status" value="1"/>
</dbReference>
<organism evidence="5 6">
    <name type="scientific">Anoxybacillus thermarum</name>
    <dbReference type="NCBI Taxonomy" id="404937"/>
    <lineage>
        <taxon>Bacteria</taxon>
        <taxon>Bacillati</taxon>
        <taxon>Bacillota</taxon>
        <taxon>Bacilli</taxon>
        <taxon>Bacillales</taxon>
        <taxon>Anoxybacillaceae</taxon>
        <taxon>Anoxybacillus</taxon>
    </lineage>
</organism>
<feature type="coiled-coil region" evidence="3">
    <location>
        <begin position="185"/>
        <end position="230"/>
    </location>
</feature>
<dbReference type="InterPro" id="IPR044398">
    <property type="entry name" value="Globin-sensor_dom"/>
</dbReference>
<evidence type="ECO:0000256" key="3">
    <source>
        <dbReference type="SAM" id="Coils"/>
    </source>
</evidence>
<feature type="domain" description="Methyl-accepting transducer" evidence="4">
    <location>
        <begin position="181"/>
        <end position="428"/>
    </location>
</feature>
<dbReference type="PROSITE" id="PS50111">
    <property type="entry name" value="CHEMOTAXIS_TRANSDUC_2"/>
    <property type="match status" value="1"/>
</dbReference>
<dbReference type="GO" id="GO:0020037">
    <property type="term" value="F:heme binding"/>
    <property type="evidence" value="ECO:0007669"/>
    <property type="project" value="InterPro"/>
</dbReference>
<dbReference type="Pfam" id="PF11563">
    <property type="entry name" value="Protoglobin"/>
    <property type="match status" value="1"/>
</dbReference>
<evidence type="ECO:0000313" key="6">
    <source>
        <dbReference type="Proteomes" id="UP000032102"/>
    </source>
</evidence>
<dbReference type="PANTHER" id="PTHR32089:SF112">
    <property type="entry name" value="LYSOZYME-LIKE PROTEIN-RELATED"/>
    <property type="match status" value="1"/>
</dbReference>
<sequence length="428" mass="48967">MLFGKYKKQLPPFHLDNKEPIVHTTNEVKARLSYMGVTEGHLQLLREMKPLVMEHVNEAIEDVLDHLYSFSLLQSVAQAKTTRERLKQVFIQYVDSLFSATINEDYISFRKQLGSNHNKRGLPIEWMIATYEAIVTALLPRLLPYAQQEGRIDKWTHAVAALFHLINFDSQLIMSAYMDDRMKELEQLNNKQSSIQLQLRDMGQQIAASIEQTEAALSETEEKAKNVRTQTEMTERSSKNLFGLMNTTEKQVEQTRVTFGVVVEKVSDVLHILQRLFDSSDVIRNTSSQIQTISDQTNLLALNAAIEAARAGEAGKGFAVVADEVRKLAEYTKQMSTHIIEGVETNYRQVEILVQKMNDMSMIATEAAKQMEETKGTMVASKMELDHHIHLFHESQQQIDYILRSIEEIHRVMKHLSSLSTELVEQTE</sequence>
<protein>
    <submittedName>
        <fullName evidence="5">Heme-based aerotactic transducer hemAT</fullName>
    </submittedName>
</protein>
<name>A0A0D0QWG3_9BACL</name>
<comment type="caution">
    <text evidence="5">The sequence shown here is derived from an EMBL/GenBank/DDBJ whole genome shotgun (WGS) entry which is preliminary data.</text>
</comment>
<evidence type="ECO:0000313" key="5">
    <source>
        <dbReference type="EMBL" id="KIQ93834.1"/>
    </source>
</evidence>
<dbReference type="Proteomes" id="UP000032102">
    <property type="component" value="Unassembled WGS sequence"/>
</dbReference>
<reference evidence="5 6" key="1">
    <citation type="submission" date="2015-01" db="EMBL/GenBank/DDBJ databases">
        <title>Draft genome of Anoxybacillus thermarum strain AF/04.</title>
        <authorList>
            <person name="Poli A."/>
            <person name="Nicolaus B."/>
            <person name="Chan K.-G."/>
            <person name="Kahar U.M."/>
            <person name="Yaakob A.S."/>
            <person name="Chan C.S."/>
            <person name="Goh K.M."/>
        </authorList>
    </citation>
    <scope>NUCLEOTIDE SEQUENCE [LARGE SCALE GENOMIC DNA]</scope>
    <source>
        <strain evidence="5 6">AF/04</strain>
    </source>
</reference>
<accession>A0A0D0QWG3</accession>
<dbReference type="InterPro" id="IPR012292">
    <property type="entry name" value="Globin/Proto"/>
</dbReference>
<dbReference type="RefSeq" id="WP_043967243.1">
    <property type="nucleotide sequence ID" value="NZ_JXTH01000043.1"/>
</dbReference>
<dbReference type="CDD" id="cd01068">
    <property type="entry name" value="globin_sensor"/>
    <property type="match status" value="1"/>
</dbReference>
<evidence type="ECO:0000256" key="1">
    <source>
        <dbReference type="ARBA" id="ARBA00023224"/>
    </source>
</evidence>
<dbReference type="SUPFAM" id="SSF46458">
    <property type="entry name" value="Globin-like"/>
    <property type="match status" value="1"/>
</dbReference>
<dbReference type="PATRIC" id="fig|404937.3.peg.2230"/>
<keyword evidence="3" id="KW-0175">Coiled coil</keyword>
<dbReference type="SMART" id="SM00283">
    <property type="entry name" value="MA"/>
    <property type="match status" value="1"/>
</dbReference>
<dbReference type="InterPro" id="IPR039379">
    <property type="entry name" value="Protoglobin_sensor_dom"/>
</dbReference>
<keyword evidence="1 2" id="KW-0807">Transducer</keyword>
<dbReference type="GO" id="GO:0016020">
    <property type="term" value="C:membrane"/>
    <property type="evidence" value="ECO:0007669"/>
    <property type="project" value="InterPro"/>
</dbReference>
<dbReference type="Pfam" id="PF00015">
    <property type="entry name" value="MCPsignal"/>
    <property type="match status" value="1"/>
</dbReference>
<dbReference type="AlphaFoldDB" id="A0A0D0QWG3"/>
<dbReference type="Gene3D" id="1.10.287.950">
    <property type="entry name" value="Methyl-accepting chemotaxis protein"/>
    <property type="match status" value="1"/>
</dbReference>
<dbReference type="Gene3D" id="1.10.490.10">
    <property type="entry name" value="Globins"/>
    <property type="match status" value="1"/>
</dbReference>